<feature type="domain" description="DUF2231" evidence="2">
    <location>
        <begin position="23"/>
        <end position="133"/>
    </location>
</feature>
<dbReference type="Pfam" id="PF09990">
    <property type="entry name" value="DUF2231"/>
    <property type="match status" value="1"/>
</dbReference>
<evidence type="ECO:0000256" key="1">
    <source>
        <dbReference type="SAM" id="Phobius"/>
    </source>
</evidence>
<sequence>MATDTLKSNAPATRPTIFEWFLPVPAMCFAGLLVTDIVYWRTADMMWADFSAWLVTAGVIMGLLVFLAGLIDWASGGWRAARRPAWPGVIGYMLVFIVSVFNALIHSRDGWTSVVPTGLILSASAVLLLLVTAAVDRARPRAGS</sequence>
<feature type="transmembrane region" description="Helical" evidence="1">
    <location>
        <begin position="85"/>
        <end position="105"/>
    </location>
</feature>
<proteinExistence type="predicted"/>
<keyword evidence="1" id="KW-1133">Transmembrane helix</keyword>
<dbReference type="Proteomes" id="UP000237682">
    <property type="component" value="Unassembled WGS sequence"/>
</dbReference>
<accession>A0A2S9Q3Q6</accession>
<evidence type="ECO:0000313" key="3">
    <source>
        <dbReference type="EMBL" id="PRH84001.1"/>
    </source>
</evidence>
<reference evidence="3 4" key="1">
    <citation type="submission" date="2018-02" db="EMBL/GenBank/DDBJ databases">
        <title>Whole genome sequencing of endophytic bacterium.</title>
        <authorList>
            <person name="Eedara R."/>
            <person name="Podile A.R."/>
        </authorList>
    </citation>
    <scope>NUCLEOTIDE SEQUENCE [LARGE SCALE GENOMIC DNA]</scope>
    <source>
        <strain evidence="3 4">RP1T</strain>
    </source>
</reference>
<keyword evidence="1" id="KW-0812">Transmembrane</keyword>
<comment type="caution">
    <text evidence="3">The sequence shown here is derived from an EMBL/GenBank/DDBJ whole genome shotgun (WGS) entry which is preliminary data.</text>
</comment>
<feature type="transmembrane region" description="Helical" evidence="1">
    <location>
        <begin position="111"/>
        <end position="135"/>
    </location>
</feature>
<keyword evidence="4" id="KW-1185">Reference proteome</keyword>
<feature type="transmembrane region" description="Helical" evidence="1">
    <location>
        <begin position="52"/>
        <end position="73"/>
    </location>
</feature>
<organism evidence="3 4">
    <name type="scientific">Labrys okinawensis</name>
    <dbReference type="NCBI Taxonomy" id="346911"/>
    <lineage>
        <taxon>Bacteria</taxon>
        <taxon>Pseudomonadati</taxon>
        <taxon>Pseudomonadota</taxon>
        <taxon>Alphaproteobacteria</taxon>
        <taxon>Hyphomicrobiales</taxon>
        <taxon>Xanthobacteraceae</taxon>
        <taxon>Labrys</taxon>
    </lineage>
</organism>
<dbReference type="RefSeq" id="WP_105865637.1">
    <property type="nucleotide sequence ID" value="NZ_PUEJ01000017.1"/>
</dbReference>
<gene>
    <name evidence="3" type="ORF">C5L14_29515</name>
</gene>
<dbReference type="OrthoDB" id="2873672at2"/>
<keyword evidence="1" id="KW-0472">Membrane</keyword>
<feature type="transmembrane region" description="Helical" evidence="1">
    <location>
        <begin position="20"/>
        <end position="40"/>
    </location>
</feature>
<evidence type="ECO:0000259" key="2">
    <source>
        <dbReference type="Pfam" id="PF09990"/>
    </source>
</evidence>
<protein>
    <recommendedName>
        <fullName evidence="2">DUF2231 domain-containing protein</fullName>
    </recommendedName>
</protein>
<name>A0A2S9Q3Q6_9HYPH</name>
<dbReference type="AlphaFoldDB" id="A0A2S9Q3Q6"/>
<dbReference type="EMBL" id="PUEJ01000017">
    <property type="protein sequence ID" value="PRH84001.1"/>
    <property type="molecule type" value="Genomic_DNA"/>
</dbReference>
<evidence type="ECO:0000313" key="4">
    <source>
        <dbReference type="Proteomes" id="UP000237682"/>
    </source>
</evidence>
<dbReference type="InterPro" id="IPR019251">
    <property type="entry name" value="DUF2231_TM"/>
</dbReference>